<dbReference type="NCBIfam" id="NF041023">
    <property type="entry name" value="PP0621_fam"/>
    <property type="match status" value="1"/>
</dbReference>
<dbReference type="EMBL" id="UOYP01000420">
    <property type="protein sequence ID" value="VAY89007.1"/>
    <property type="molecule type" value="Genomic_DNA"/>
</dbReference>
<reference evidence="1" key="1">
    <citation type="submission" date="2018-10" db="EMBL/GenBank/DDBJ databases">
        <authorList>
            <person name="Plewniak F."/>
        </authorList>
    </citation>
    <scope>NUCLEOTIDE SEQUENCE</scope>
</reference>
<dbReference type="AlphaFoldDB" id="A0A3P3ZQ24"/>
<name>A0A3P3ZQ24_9ZZZZ</name>
<organism evidence="1">
    <name type="scientific">mine drainage metagenome</name>
    <dbReference type="NCBI Taxonomy" id="410659"/>
    <lineage>
        <taxon>unclassified sequences</taxon>
        <taxon>metagenomes</taxon>
        <taxon>ecological metagenomes</taxon>
    </lineage>
</organism>
<protein>
    <submittedName>
        <fullName evidence="1">Uncharacterized protein</fullName>
    </submittedName>
</protein>
<sequence length="114" mass="12846">MGLEKVSSSSSGGVTTQRKERQMLLKWILWGLVIFWVYRQITGRKAPTGSLFSNFTGTGRVQRPPSEASEELETTQDMVRCAHCGLFLPRQEALSQRGDWFCSEAHRQAGVRAQ</sequence>
<proteinExistence type="predicted"/>
<gene>
    <name evidence="1" type="ORF">CARN8_4770003</name>
</gene>
<evidence type="ECO:0000313" key="1">
    <source>
        <dbReference type="EMBL" id="VAY89007.1"/>
    </source>
</evidence>
<dbReference type="InterPro" id="IPR049708">
    <property type="entry name" value="PP0621-like"/>
</dbReference>
<accession>A0A3P3ZQ24</accession>